<gene>
    <name evidence="3" type="ORF">GTO87_08095</name>
</gene>
<proteinExistence type="predicted"/>
<dbReference type="Pfam" id="PF02645">
    <property type="entry name" value="DegV"/>
    <property type="match status" value="1"/>
</dbReference>
<evidence type="ECO:0000313" key="4">
    <source>
        <dbReference type="Proteomes" id="UP000510886"/>
    </source>
</evidence>
<dbReference type="AlphaFoldDB" id="A0A7H9ELI4"/>
<evidence type="ECO:0000313" key="3">
    <source>
        <dbReference type="EMBL" id="QLL78546.1"/>
    </source>
</evidence>
<keyword evidence="2" id="KW-0446">Lipid-binding</keyword>
<dbReference type="PANTHER" id="PTHR33434:SF2">
    <property type="entry name" value="FATTY ACID-BINDING PROTEIN TM_1468"/>
    <property type="match status" value="1"/>
</dbReference>
<dbReference type="Gene3D" id="3.40.50.10170">
    <property type="match status" value="1"/>
</dbReference>
<protein>
    <submittedName>
        <fullName evidence="3">DegV family EDD domain-containing protein</fullName>
    </submittedName>
</protein>
<dbReference type="PROSITE" id="PS51482">
    <property type="entry name" value="DEGV"/>
    <property type="match status" value="1"/>
</dbReference>
<dbReference type="EMBL" id="CP047418">
    <property type="protein sequence ID" value="QLL78546.1"/>
    <property type="molecule type" value="Genomic_DNA"/>
</dbReference>
<accession>A0A7H9ELI4</accession>
<comment type="function">
    <text evidence="1">May bind long-chain fatty acids, such as palmitate, and may play a role in lipid transport or fatty acid metabolism.</text>
</comment>
<reference evidence="3 4" key="1">
    <citation type="submission" date="2020-01" db="EMBL/GenBank/DDBJ databases">
        <title>Complete and circular genome sequences of six lactobacillus isolates from horses.</title>
        <authorList>
            <person name="Hassan H.M."/>
        </authorList>
    </citation>
    <scope>NUCLEOTIDE SEQUENCE [LARGE SCALE GENOMIC DNA]</scope>
    <source>
        <strain evidence="3 4">1A</strain>
    </source>
</reference>
<dbReference type="InterPro" id="IPR003797">
    <property type="entry name" value="DegV"/>
</dbReference>
<dbReference type="NCBIfam" id="TIGR00762">
    <property type="entry name" value="DegV"/>
    <property type="match status" value="1"/>
</dbReference>
<dbReference type="RefSeq" id="WP_180848725.1">
    <property type="nucleotide sequence ID" value="NZ_CP047418.1"/>
</dbReference>
<evidence type="ECO:0000256" key="2">
    <source>
        <dbReference type="ARBA" id="ARBA00023121"/>
    </source>
</evidence>
<dbReference type="SUPFAM" id="SSF82549">
    <property type="entry name" value="DAK1/DegV-like"/>
    <property type="match status" value="1"/>
</dbReference>
<dbReference type="InterPro" id="IPR050270">
    <property type="entry name" value="DegV_domain_contain"/>
</dbReference>
<dbReference type="Proteomes" id="UP000510886">
    <property type="component" value="Chromosome"/>
</dbReference>
<sequence length="299" mass="32941">MKEEKIAIITDSSSGLPAELLAKNDIQVINIPIRVGEKVYREGAGLDPLWFQAEMAETDQVPVLEQLPVSVLQEQMNNLRTAGYTDALYILLSGGISPLASKVEACANLVDGLKVTVFDSLTAGASLAQMVQLAVAMHRDGCDVSEILTALREYQGSSATLLVLRNLRQLNKHGYVSNGSTLVSNILLRLKTLALFDETGRLVMVDTQSRLKTLYKEVTKRAHKDYLNLQDRMVITIMETPDRMSTDSLDEIREQLTSTFPKAKVVVKPFPPSLITITGAHSAGITWGPDWEFLALKKN</sequence>
<dbReference type="GO" id="GO:0008289">
    <property type="term" value="F:lipid binding"/>
    <property type="evidence" value="ECO:0007669"/>
    <property type="project" value="UniProtKB-KW"/>
</dbReference>
<name>A0A7H9ELI4_9LACO</name>
<dbReference type="Gene3D" id="3.30.1180.10">
    <property type="match status" value="1"/>
</dbReference>
<evidence type="ECO:0000256" key="1">
    <source>
        <dbReference type="ARBA" id="ARBA00003238"/>
    </source>
</evidence>
<dbReference type="PANTHER" id="PTHR33434">
    <property type="entry name" value="DEGV DOMAIN-CONTAINING PROTEIN DR_1986-RELATED"/>
    <property type="match status" value="1"/>
</dbReference>
<dbReference type="InterPro" id="IPR043168">
    <property type="entry name" value="DegV_C"/>
</dbReference>
<dbReference type="KEGG" id="lsw:GTO87_08095"/>
<organism evidence="3 4">
    <name type="scientific">Ligilactobacillus saerimneri</name>
    <dbReference type="NCBI Taxonomy" id="228229"/>
    <lineage>
        <taxon>Bacteria</taxon>
        <taxon>Bacillati</taxon>
        <taxon>Bacillota</taxon>
        <taxon>Bacilli</taxon>
        <taxon>Lactobacillales</taxon>
        <taxon>Lactobacillaceae</taxon>
        <taxon>Ligilactobacillus</taxon>
    </lineage>
</organism>